<dbReference type="OrthoDB" id="1470350at2759"/>
<comment type="caution">
    <text evidence="8">The sequence shown here is derived from an EMBL/GenBank/DDBJ whole genome shotgun (WGS) entry which is preliminary data.</text>
</comment>
<dbReference type="InterPro" id="IPR001128">
    <property type="entry name" value="Cyt_P450"/>
</dbReference>
<evidence type="ECO:0000256" key="2">
    <source>
        <dbReference type="ARBA" id="ARBA00022723"/>
    </source>
</evidence>
<dbReference type="Proteomes" id="UP000799777">
    <property type="component" value="Unassembled WGS sequence"/>
</dbReference>
<keyword evidence="9" id="KW-1185">Reference proteome</keyword>
<feature type="binding site" description="axial binding residue" evidence="6">
    <location>
        <position position="469"/>
    </location>
    <ligand>
        <name>heme</name>
        <dbReference type="ChEBI" id="CHEBI:30413"/>
    </ligand>
    <ligandPart>
        <name>Fe</name>
        <dbReference type="ChEBI" id="CHEBI:18248"/>
    </ligandPart>
</feature>
<keyword evidence="5 7" id="KW-0503">Monooxygenase</keyword>
<keyword evidence="6 7" id="KW-0349">Heme</keyword>
<evidence type="ECO:0000313" key="8">
    <source>
        <dbReference type="EMBL" id="KAF2026828.1"/>
    </source>
</evidence>
<dbReference type="InterPro" id="IPR050364">
    <property type="entry name" value="Cytochrome_P450_fung"/>
</dbReference>
<dbReference type="PANTHER" id="PTHR46300">
    <property type="entry name" value="P450, PUTATIVE (EUROFUNG)-RELATED-RELATED"/>
    <property type="match status" value="1"/>
</dbReference>
<dbReference type="GO" id="GO:0005506">
    <property type="term" value="F:iron ion binding"/>
    <property type="evidence" value="ECO:0007669"/>
    <property type="project" value="InterPro"/>
</dbReference>
<dbReference type="EMBL" id="ML978236">
    <property type="protein sequence ID" value="KAF2026828.1"/>
    <property type="molecule type" value="Genomic_DNA"/>
</dbReference>
<evidence type="ECO:0000256" key="7">
    <source>
        <dbReference type="RuleBase" id="RU000461"/>
    </source>
</evidence>
<name>A0A9P4H224_9PLEO</name>
<dbReference type="PROSITE" id="PS00086">
    <property type="entry name" value="CYTOCHROME_P450"/>
    <property type="match status" value="1"/>
</dbReference>
<dbReference type="InterPro" id="IPR002401">
    <property type="entry name" value="Cyt_P450_E_grp-I"/>
</dbReference>
<dbReference type="InterPro" id="IPR036396">
    <property type="entry name" value="Cyt_P450_sf"/>
</dbReference>
<dbReference type="Pfam" id="PF00067">
    <property type="entry name" value="p450"/>
    <property type="match status" value="1"/>
</dbReference>
<dbReference type="PRINTS" id="PR00463">
    <property type="entry name" value="EP450I"/>
</dbReference>
<keyword evidence="4 6" id="KW-0408">Iron</keyword>
<dbReference type="GO" id="GO:0016705">
    <property type="term" value="F:oxidoreductase activity, acting on paired donors, with incorporation or reduction of molecular oxygen"/>
    <property type="evidence" value="ECO:0007669"/>
    <property type="project" value="InterPro"/>
</dbReference>
<comment type="similarity">
    <text evidence="1 7">Belongs to the cytochrome P450 family.</text>
</comment>
<sequence length="532" mass="60444">MSLSWTQCAPIVGVVFALYFGITRITVIRRGGKQTPGPKGKHTPIQLSLTITDKIQAYPFIGNLLDLASANGNLVPLFAQWAKQYGPVVQFDLFGEPQVVISDEAIVHDLFVKRGNIYSDRSVPHAIYYILREMSPGLMPKNDVWRRERKLIHSAISISVNEKYQACMREEAISAVQDILRSPGGFDEQFQKYTSAVIGRCFFGLRIESVLDPFVTENAAFLDETMEAFDPVAYPINLFPFLRFLPTWALPSLRKMDRLRAVNDAKVANLAADMQRQIEAQNKQEKDQGTDQLGIFNEFLANRSQYDISDTEANNAFFALIGAGTRSTHNALLTFIYLMLAHPDWQTKLQSQLDAVCPDRLPEWSDIPALPVLRAVVKESVRYRSIIAELGLPHRLTQDDEYEGYEFKKGTTFHANFGTILMNPKTYPDQSPFNPDRWLDPSYPTYREPLSVHPNFQNFTPFGQGRRACPGYDFAERSLLMMVAVLAWRCDIKKPIDAQGREYLPDVEFEKTPNPKMNGLKCRIVAREGREI</sequence>
<accession>A0A9P4H224</accession>
<organism evidence="8 9">
    <name type="scientific">Setomelanomma holmii</name>
    <dbReference type="NCBI Taxonomy" id="210430"/>
    <lineage>
        <taxon>Eukaryota</taxon>
        <taxon>Fungi</taxon>
        <taxon>Dikarya</taxon>
        <taxon>Ascomycota</taxon>
        <taxon>Pezizomycotina</taxon>
        <taxon>Dothideomycetes</taxon>
        <taxon>Pleosporomycetidae</taxon>
        <taxon>Pleosporales</taxon>
        <taxon>Pleosporineae</taxon>
        <taxon>Phaeosphaeriaceae</taxon>
        <taxon>Setomelanomma</taxon>
    </lineage>
</organism>
<evidence type="ECO:0000256" key="1">
    <source>
        <dbReference type="ARBA" id="ARBA00010617"/>
    </source>
</evidence>
<evidence type="ECO:0000256" key="4">
    <source>
        <dbReference type="ARBA" id="ARBA00023004"/>
    </source>
</evidence>
<dbReference type="PRINTS" id="PR00385">
    <property type="entry name" value="P450"/>
</dbReference>
<dbReference type="AlphaFoldDB" id="A0A9P4H224"/>
<dbReference type="CDD" id="cd11065">
    <property type="entry name" value="CYP64-like"/>
    <property type="match status" value="1"/>
</dbReference>
<proteinExistence type="inferred from homology"/>
<protein>
    <submittedName>
        <fullName evidence="8">Cytochrome P450</fullName>
    </submittedName>
</protein>
<reference evidence="8" key="1">
    <citation type="journal article" date="2020" name="Stud. Mycol.">
        <title>101 Dothideomycetes genomes: a test case for predicting lifestyles and emergence of pathogens.</title>
        <authorList>
            <person name="Haridas S."/>
            <person name="Albert R."/>
            <person name="Binder M."/>
            <person name="Bloem J."/>
            <person name="Labutti K."/>
            <person name="Salamov A."/>
            <person name="Andreopoulos B."/>
            <person name="Baker S."/>
            <person name="Barry K."/>
            <person name="Bills G."/>
            <person name="Bluhm B."/>
            <person name="Cannon C."/>
            <person name="Castanera R."/>
            <person name="Culley D."/>
            <person name="Daum C."/>
            <person name="Ezra D."/>
            <person name="Gonzalez J."/>
            <person name="Henrissat B."/>
            <person name="Kuo A."/>
            <person name="Liang C."/>
            <person name="Lipzen A."/>
            <person name="Lutzoni F."/>
            <person name="Magnuson J."/>
            <person name="Mondo S."/>
            <person name="Nolan M."/>
            <person name="Ohm R."/>
            <person name="Pangilinan J."/>
            <person name="Park H.-J."/>
            <person name="Ramirez L."/>
            <person name="Alfaro M."/>
            <person name="Sun H."/>
            <person name="Tritt A."/>
            <person name="Yoshinaga Y."/>
            <person name="Zwiers L.-H."/>
            <person name="Turgeon B."/>
            <person name="Goodwin S."/>
            <person name="Spatafora J."/>
            <person name="Crous P."/>
            <person name="Grigoriev I."/>
        </authorList>
    </citation>
    <scope>NUCLEOTIDE SEQUENCE</scope>
    <source>
        <strain evidence="8">CBS 110217</strain>
    </source>
</reference>
<dbReference type="Gene3D" id="1.10.630.10">
    <property type="entry name" value="Cytochrome P450"/>
    <property type="match status" value="1"/>
</dbReference>
<dbReference type="GO" id="GO:0020037">
    <property type="term" value="F:heme binding"/>
    <property type="evidence" value="ECO:0007669"/>
    <property type="project" value="InterPro"/>
</dbReference>
<evidence type="ECO:0000313" key="9">
    <source>
        <dbReference type="Proteomes" id="UP000799777"/>
    </source>
</evidence>
<dbReference type="InterPro" id="IPR017972">
    <property type="entry name" value="Cyt_P450_CS"/>
</dbReference>
<gene>
    <name evidence="8" type="ORF">EK21DRAFT_73374</name>
</gene>
<dbReference type="GO" id="GO:0004497">
    <property type="term" value="F:monooxygenase activity"/>
    <property type="evidence" value="ECO:0007669"/>
    <property type="project" value="UniProtKB-KW"/>
</dbReference>
<evidence type="ECO:0000256" key="6">
    <source>
        <dbReference type="PIRSR" id="PIRSR602401-1"/>
    </source>
</evidence>
<comment type="cofactor">
    <cofactor evidence="6">
        <name>heme</name>
        <dbReference type="ChEBI" id="CHEBI:30413"/>
    </cofactor>
</comment>
<evidence type="ECO:0000256" key="5">
    <source>
        <dbReference type="ARBA" id="ARBA00023033"/>
    </source>
</evidence>
<dbReference type="SUPFAM" id="SSF48264">
    <property type="entry name" value="Cytochrome P450"/>
    <property type="match status" value="1"/>
</dbReference>
<evidence type="ECO:0000256" key="3">
    <source>
        <dbReference type="ARBA" id="ARBA00023002"/>
    </source>
</evidence>
<keyword evidence="3 7" id="KW-0560">Oxidoreductase</keyword>
<dbReference type="PANTHER" id="PTHR46300:SF2">
    <property type="entry name" value="CYTOCHROME P450 MONOOXYGENASE ALNH-RELATED"/>
    <property type="match status" value="1"/>
</dbReference>
<keyword evidence="2 6" id="KW-0479">Metal-binding</keyword>